<sequence length="71" mass="7572">MKVAWGFYTGLMEGGGEVASSAPEVRRAMEGVDDVVGLSGEAMDLLRTPLVSFCKHQVITVTDLANKTKEA</sequence>
<name>J3NE70_ORYBR</name>
<evidence type="ECO:0000313" key="2">
    <source>
        <dbReference type="Proteomes" id="UP000006038"/>
    </source>
</evidence>
<evidence type="ECO:0000313" key="1">
    <source>
        <dbReference type="EnsemblPlants" id="OB12G22780.1"/>
    </source>
</evidence>
<dbReference type="HOGENOM" id="CLU_2744053_0_0_1"/>
<reference evidence="1" key="1">
    <citation type="journal article" date="2013" name="Nat. Commun.">
        <title>Whole-genome sequencing of Oryza brachyantha reveals mechanisms underlying Oryza genome evolution.</title>
        <authorList>
            <person name="Chen J."/>
            <person name="Huang Q."/>
            <person name="Gao D."/>
            <person name="Wang J."/>
            <person name="Lang Y."/>
            <person name="Liu T."/>
            <person name="Li B."/>
            <person name="Bai Z."/>
            <person name="Luis Goicoechea J."/>
            <person name="Liang C."/>
            <person name="Chen C."/>
            <person name="Zhang W."/>
            <person name="Sun S."/>
            <person name="Liao Y."/>
            <person name="Zhang X."/>
            <person name="Yang L."/>
            <person name="Song C."/>
            <person name="Wang M."/>
            <person name="Shi J."/>
            <person name="Liu G."/>
            <person name="Liu J."/>
            <person name="Zhou H."/>
            <person name="Zhou W."/>
            <person name="Yu Q."/>
            <person name="An N."/>
            <person name="Chen Y."/>
            <person name="Cai Q."/>
            <person name="Wang B."/>
            <person name="Liu B."/>
            <person name="Min J."/>
            <person name="Huang Y."/>
            <person name="Wu H."/>
            <person name="Li Z."/>
            <person name="Zhang Y."/>
            <person name="Yin Y."/>
            <person name="Song W."/>
            <person name="Jiang J."/>
            <person name="Jackson S.A."/>
            <person name="Wing R.A."/>
            <person name="Wang J."/>
            <person name="Chen M."/>
        </authorList>
    </citation>
    <scope>NUCLEOTIDE SEQUENCE [LARGE SCALE GENOMIC DNA]</scope>
    <source>
        <strain evidence="1">cv. IRGC 101232</strain>
    </source>
</reference>
<keyword evidence="2" id="KW-1185">Reference proteome</keyword>
<proteinExistence type="predicted"/>
<dbReference type="EnsemblPlants" id="OB12G22780.1">
    <property type="protein sequence ID" value="OB12G22780.1"/>
    <property type="gene ID" value="OB12G22780"/>
</dbReference>
<dbReference type="AlphaFoldDB" id="J3NE70"/>
<dbReference type="Gramene" id="OB12G22780.1">
    <property type="protein sequence ID" value="OB12G22780.1"/>
    <property type="gene ID" value="OB12G22780"/>
</dbReference>
<accession>J3NE70</accession>
<protein>
    <submittedName>
        <fullName evidence="1">Uncharacterized protein</fullName>
    </submittedName>
</protein>
<reference evidence="1" key="2">
    <citation type="submission" date="2013-04" db="UniProtKB">
        <authorList>
            <consortium name="EnsemblPlants"/>
        </authorList>
    </citation>
    <scope>IDENTIFICATION</scope>
</reference>
<dbReference type="Proteomes" id="UP000006038">
    <property type="component" value="Chromosome 12"/>
</dbReference>
<organism evidence="1">
    <name type="scientific">Oryza brachyantha</name>
    <name type="common">malo sina</name>
    <dbReference type="NCBI Taxonomy" id="4533"/>
    <lineage>
        <taxon>Eukaryota</taxon>
        <taxon>Viridiplantae</taxon>
        <taxon>Streptophyta</taxon>
        <taxon>Embryophyta</taxon>
        <taxon>Tracheophyta</taxon>
        <taxon>Spermatophyta</taxon>
        <taxon>Magnoliopsida</taxon>
        <taxon>Liliopsida</taxon>
        <taxon>Poales</taxon>
        <taxon>Poaceae</taxon>
        <taxon>BOP clade</taxon>
        <taxon>Oryzoideae</taxon>
        <taxon>Oryzeae</taxon>
        <taxon>Oryzinae</taxon>
        <taxon>Oryza</taxon>
    </lineage>
</organism>